<name>A0A147I3J3_9SPHN</name>
<protein>
    <recommendedName>
        <fullName evidence="5">Lipoprotein</fullName>
    </recommendedName>
</protein>
<feature type="chain" id="PRO_5007548222" description="Lipoprotein" evidence="2">
    <location>
        <begin position="40"/>
        <end position="101"/>
    </location>
</feature>
<dbReference type="AlphaFoldDB" id="A0A147I3J3"/>
<evidence type="ECO:0000256" key="2">
    <source>
        <dbReference type="SAM" id="SignalP"/>
    </source>
</evidence>
<sequence length="101" mass="10292">MYYVLKADRGHTRNTKGTEPMLRRHGLPMILTASALALAACSPSGSGNVTATDNSGVEALPNDGVSNETVANDELGTVDNTVAPDDLLGENAGAPNAAAAR</sequence>
<keyword evidence="2" id="KW-0732">Signal</keyword>
<accession>A0A147I3J3</accession>
<dbReference type="EMBL" id="LDTD01000024">
    <property type="protein sequence ID" value="KTT72741.1"/>
    <property type="molecule type" value="Genomic_DNA"/>
</dbReference>
<dbReference type="PATRIC" id="fig|33051.3.peg.1690"/>
<evidence type="ECO:0000256" key="1">
    <source>
        <dbReference type="SAM" id="MobiDB-lite"/>
    </source>
</evidence>
<comment type="caution">
    <text evidence="3">The sequence shown here is derived from an EMBL/GenBank/DDBJ whole genome shotgun (WGS) entry which is preliminary data.</text>
</comment>
<proteinExistence type="predicted"/>
<reference evidence="3 4" key="1">
    <citation type="journal article" date="2016" name="Front. Microbiol.">
        <title>Genomic Resource of Rice Seed Associated Bacteria.</title>
        <authorList>
            <person name="Midha S."/>
            <person name="Bansal K."/>
            <person name="Sharma S."/>
            <person name="Kumar N."/>
            <person name="Patil P.P."/>
            <person name="Chaudhry V."/>
            <person name="Patil P.B."/>
        </authorList>
    </citation>
    <scope>NUCLEOTIDE SEQUENCE [LARGE SCALE GENOMIC DNA]</scope>
    <source>
        <strain evidence="3 4">NS319</strain>
    </source>
</reference>
<feature type="signal peptide" evidence="2">
    <location>
        <begin position="1"/>
        <end position="39"/>
    </location>
</feature>
<organism evidence="3 4">
    <name type="scientific">Sphingomonas sanguinis</name>
    <dbReference type="NCBI Taxonomy" id="33051"/>
    <lineage>
        <taxon>Bacteria</taxon>
        <taxon>Pseudomonadati</taxon>
        <taxon>Pseudomonadota</taxon>
        <taxon>Alphaproteobacteria</taxon>
        <taxon>Sphingomonadales</taxon>
        <taxon>Sphingomonadaceae</taxon>
        <taxon>Sphingomonas</taxon>
    </lineage>
</organism>
<evidence type="ECO:0008006" key="5">
    <source>
        <dbReference type="Google" id="ProtNLM"/>
    </source>
</evidence>
<gene>
    <name evidence="3" type="ORF">NS319_03965</name>
</gene>
<feature type="region of interest" description="Disordered" evidence="1">
    <location>
        <begin position="42"/>
        <end position="101"/>
    </location>
</feature>
<evidence type="ECO:0000313" key="3">
    <source>
        <dbReference type="EMBL" id="KTT72741.1"/>
    </source>
</evidence>
<evidence type="ECO:0000313" key="4">
    <source>
        <dbReference type="Proteomes" id="UP000072867"/>
    </source>
</evidence>
<dbReference type="Proteomes" id="UP000072867">
    <property type="component" value="Unassembled WGS sequence"/>
</dbReference>
<feature type="compositionally biased region" description="Low complexity" evidence="1">
    <location>
        <begin position="91"/>
        <end position="101"/>
    </location>
</feature>